<reference evidence="1 2" key="1">
    <citation type="submission" date="2024-06" db="EMBL/GenBank/DDBJ databases">
        <title>The Natural Products Discovery Center: Release of the First 8490 Sequenced Strains for Exploring Actinobacteria Biosynthetic Diversity.</title>
        <authorList>
            <person name="Kalkreuter E."/>
            <person name="Kautsar S.A."/>
            <person name="Yang D."/>
            <person name="Bader C.D."/>
            <person name="Teijaro C.N."/>
            <person name="Fluegel L."/>
            <person name="Davis C.M."/>
            <person name="Simpson J.R."/>
            <person name="Lauterbach L."/>
            <person name="Steele A.D."/>
            <person name="Gui C."/>
            <person name="Meng S."/>
            <person name="Li G."/>
            <person name="Viehrig K."/>
            <person name="Ye F."/>
            <person name="Su P."/>
            <person name="Kiefer A.F."/>
            <person name="Nichols A."/>
            <person name="Cepeda A.J."/>
            <person name="Yan W."/>
            <person name="Fan B."/>
            <person name="Jiang Y."/>
            <person name="Adhikari A."/>
            <person name="Zheng C.-J."/>
            <person name="Schuster L."/>
            <person name="Cowan T.M."/>
            <person name="Smanski M.J."/>
            <person name="Chevrette M.G."/>
            <person name="De Carvalho L.P.S."/>
            <person name="Shen B."/>
        </authorList>
    </citation>
    <scope>NUCLEOTIDE SEQUENCE [LARGE SCALE GENOMIC DNA]</scope>
    <source>
        <strain evidence="1 2">NPDC046851</strain>
    </source>
</reference>
<dbReference type="RefSeq" id="WP_359697754.1">
    <property type="nucleotide sequence ID" value="NZ_JBEYXT010000105.1"/>
</dbReference>
<evidence type="ECO:0008006" key="3">
    <source>
        <dbReference type="Google" id="ProtNLM"/>
    </source>
</evidence>
<name>A0ABV3B2S5_9ACTN</name>
<evidence type="ECO:0000313" key="2">
    <source>
        <dbReference type="Proteomes" id="UP001551189"/>
    </source>
</evidence>
<organism evidence="1 2">
    <name type="scientific">Streptomyces neyagawaensis</name>
    <dbReference type="NCBI Taxonomy" id="42238"/>
    <lineage>
        <taxon>Bacteria</taxon>
        <taxon>Bacillati</taxon>
        <taxon>Actinomycetota</taxon>
        <taxon>Actinomycetes</taxon>
        <taxon>Kitasatosporales</taxon>
        <taxon>Streptomycetaceae</taxon>
        <taxon>Streptomyces</taxon>
    </lineage>
</organism>
<accession>A0ABV3B2S5</accession>
<protein>
    <recommendedName>
        <fullName evidence="3">Secreted protein</fullName>
    </recommendedName>
</protein>
<proteinExistence type="predicted"/>
<keyword evidence="2" id="KW-1185">Reference proteome</keyword>
<dbReference type="EMBL" id="JBEYXT010000105">
    <property type="protein sequence ID" value="MEU6803717.1"/>
    <property type="molecule type" value="Genomic_DNA"/>
</dbReference>
<gene>
    <name evidence="1" type="ORF">ABZ931_22285</name>
</gene>
<sequence>MAAAIVLLLVLFAGAAYVLGLHPFTKRGDIEAADACPTLGDATRAAAALTAVVPDRASYSFDDNVPDPRRDSTDSSYLSACFVYGDDQQLVVVGAEMTEYDRAADWVKEVVEQRASASTLTPFTAGDKAVASPRVAAVYLPCASHGSRRHLSVVVHLKQPGDADGTALRSHLIVLAKNAAVFAHRKARCDRGAVG</sequence>
<comment type="caution">
    <text evidence="1">The sequence shown here is derived from an EMBL/GenBank/DDBJ whole genome shotgun (WGS) entry which is preliminary data.</text>
</comment>
<dbReference type="Proteomes" id="UP001551189">
    <property type="component" value="Unassembled WGS sequence"/>
</dbReference>
<evidence type="ECO:0000313" key="1">
    <source>
        <dbReference type="EMBL" id="MEU6803717.1"/>
    </source>
</evidence>